<feature type="region of interest" description="Adenylyl removase" evidence="7">
    <location>
        <begin position="1"/>
        <end position="473"/>
    </location>
</feature>
<keyword evidence="11" id="KW-1185">Reference proteome</keyword>
<dbReference type="CDD" id="cd05401">
    <property type="entry name" value="NT_GlnE_GlnD_like"/>
    <property type="match status" value="2"/>
</dbReference>
<evidence type="ECO:0000256" key="4">
    <source>
        <dbReference type="ARBA" id="ARBA00022840"/>
    </source>
</evidence>
<dbReference type="InterPro" id="IPR005190">
    <property type="entry name" value="GlnE_rpt_dom"/>
</dbReference>
<comment type="cofactor">
    <cofactor evidence="7">
        <name>Mg(2+)</name>
        <dbReference type="ChEBI" id="CHEBI:18420"/>
    </cofactor>
</comment>
<keyword evidence="2 7" id="KW-0548">Nucleotidyltransferase</keyword>
<dbReference type="GO" id="GO:0047388">
    <property type="term" value="F:[glutamine synthetase]-adenylyl-L-tyrosine phosphorylase activity"/>
    <property type="evidence" value="ECO:0007669"/>
    <property type="project" value="UniProtKB-EC"/>
</dbReference>
<evidence type="ECO:0000313" key="10">
    <source>
        <dbReference type="EMBL" id="MFD2237067.1"/>
    </source>
</evidence>
<dbReference type="EC" id="2.7.7.42" evidence="7"/>
<dbReference type="PANTHER" id="PTHR30621:SF0">
    <property type="entry name" value="BIFUNCTIONAL GLUTAMINE SYNTHETASE ADENYLYLTRANSFERASE_ADENYLYL-REMOVING ENZYME"/>
    <property type="match status" value="1"/>
</dbReference>
<dbReference type="Pfam" id="PF03710">
    <property type="entry name" value="GlnE"/>
    <property type="match status" value="2"/>
</dbReference>
<reference evidence="11" key="1">
    <citation type="journal article" date="2019" name="Int. J. Syst. Evol. Microbiol.">
        <title>The Global Catalogue of Microorganisms (GCM) 10K type strain sequencing project: providing services to taxonomists for standard genome sequencing and annotation.</title>
        <authorList>
            <consortium name="The Broad Institute Genomics Platform"/>
            <consortium name="The Broad Institute Genome Sequencing Center for Infectious Disease"/>
            <person name="Wu L."/>
            <person name="Ma J."/>
        </authorList>
    </citation>
    <scope>NUCLEOTIDE SEQUENCE [LARGE SCALE GENOMIC DNA]</scope>
    <source>
        <strain evidence="11">ZS-35-S2</strain>
    </source>
</reference>
<dbReference type="SUPFAM" id="SSF81593">
    <property type="entry name" value="Nucleotidyltransferase substrate binding subunit/domain"/>
    <property type="match status" value="2"/>
</dbReference>
<dbReference type="Gene3D" id="1.20.120.330">
    <property type="entry name" value="Nucleotidyltransferases domain 2"/>
    <property type="match status" value="2"/>
</dbReference>
<keyword evidence="6 7" id="KW-0511">Multifunctional enzyme</keyword>
<keyword evidence="5 7" id="KW-0460">Magnesium</keyword>
<comment type="catalytic activity">
    <reaction evidence="7">
        <text>[glutamine synthetase]-L-tyrosine + ATP = [glutamine synthetase]-O(4)-(5'-adenylyl)-L-tyrosine + diphosphate</text>
        <dbReference type="Rhea" id="RHEA:18589"/>
        <dbReference type="Rhea" id="RHEA-COMP:10660"/>
        <dbReference type="Rhea" id="RHEA-COMP:10661"/>
        <dbReference type="ChEBI" id="CHEBI:30616"/>
        <dbReference type="ChEBI" id="CHEBI:33019"/>
        <dbReference type="ChEBI" id="CHEBI:46858"/>
        <dbReference type="ChEBI" id="CHEBI:83624"/>
        <dbReference type="EC" id="2.7.7.42"/>
    </reaction>
</comment>
<sequence>MAAPAWRIGGSARLRPLDEARAGLWLNDLAEAARAAECPRLAALAQAPSRERDNLAAILDLSPFLGGAMLRWPQWLERLFDVDAGERIRAIVRALDALPGEETGEGRMMTLLREAKAEAALLIALRDLFGAADGQRTTADLSDLAEGAVRAALRFCLLDLDRRGQLDLPDKARPETGCGLFVLGMGKLGGRELNYSSDIDLILLFDPQVPAVLDKGESVETFSRLARRLVRLIGERSRDGYVFRTDLRLRPDPSAMPLAIPLPTALVYYESAGRDWERAAMIKARVIAGDRQAGEEFTRAMASFVWRRYLDFAALRDIQSMKDRIDRHRGFSAIAVAGHNVKLGRGGIREVEFFAQTQQLIAGGRAPELRLRRTQETLFALAEGGWIDRSAAEELTEAYWFLRHVEHVLQMLADEQTHTLPEEPAELTRVALLAGFESLDAFSEALLARLRTVERRFAGLFAGHSSTVAEAPILGALADAEDGDALQWLEAKGFHRPQDVARILAGWGAGRYRALRSDAARERMSLVLPSLVSAFAGARDPDAAFASFDRFLAGLPSGLQFFALIASNPKLLDLLARVITSAPGLTEIIARRPHVFDALLDPAFYGEMPKKAAMEEWLGAFLGLASTHEERLVRLRIFAAEQKFLIGVRLLSGVVEGEEAGLAFTDLAEVVIAALLHTVEGEFARAHGRVPGGRIALQGLGRLGSRELTATSDVDLILFFDHDGAAEESDGERPLPVSTYYARLTQRLIAGLTAPMAEGLLYEVDFRLRPSGNKGPLATHIEAFRRYQEHEAWTWEHMALTRSRPIAGDPALMDEAARIVRETVARERDPQALARDVASMRARIERDKPGRGPLDVKLNPGGLVDLEFVAQWALLAHHVPLRLIGAPTADILEVLGETLPQTQGLAPAMRCLTRLVQLLRLGGDGARRAEDLPRGLAERIAEAMGEPVAGIEARLESEGAIVRQRFAALLPLPEVDE</sequence>
<dbReference type="EC" id="2.7.7.89" evidence="7"/>
<dbReference type="EMBL" id="JBHUIJ010000006">
    <property type="protein sequence ID" value="MFD2237067.1"/>
    <property type="molecule type" value="Genomic_DNA"/>
</dbReference>
<dbReference type="Gene3D" id="1.20.120.1510">
    <property type="match status" value="1"/>
</dbReference>
<keyword evidence="1 7" id="KW-0808">Transferase</keyword>
<evidence type="ECO:0000259" key="9">
    <source>
        <dbReference type="Pfam" id="PF08335"/>
    </source>
</evidence>
<dbReference type="NCBIfam" id="NF010706">
    <property type="entry name" value="PRK14108.1"/>
    <property type="match status" value="1"/>
</dbReference>
<name>A0ABW5CKD2_9HYPH</name>
<keyword evidence="3 7" id="KW-0547">Nucleotide-binding</keyword>
<evidence type="ECO:0000256" key="2">
    <source>
        <dbReference type="ARBA" id="ARBA00022695"/>
    </source>
</evidence>
<comment type="similarity">
    <text evidence="7">Belongs to the GlnE family.</text>
</comment>
<dbReference type="SUPFAM" id="SSF81301">
    <property type="entry name" value="Nucleotidyltransferase"/>
    <property type="match status" value="2"/>
</dbReference>
<feature type="region of interest" description="Adenylyl transferase" evidence="7">
    <location>
        <begin position="477"/>
        <end position="977"/>
    </location>
</feature>
<evidence type="ECO:0000256" key="3">
    <source>
        <dbReference type="ARBA" id="ARBA00022741"/>
    </source>
</evidence>
<comment type="function">
    <text evidence="7">Involved in the regulation of glutamine synthetase GlnA, a key enzyme in the process to assimilate ammonia. When cellular nitrogen levels are high, the C-terminal adenylyl transferase (AT) inactivates GlnA by covalent transfer of an adenylyl group from ATP to specific tyrosine residue of GlnA, thus reducing its activity. Conversely, when nitrogen levels are low, the N-terminal adenylyl removase (AR) activates GlnA by removing the adenylyl group by phosphorolysis, increasing its activity. The regulatory region of GlnE binds the signal transduction protein PII (GlnB) which indicates the nitrogen status of the cell.</text>
</comment>
<gene>
    <name evidence="7" type="primary">glnE</name>
    <name evidence="10" type="ORF">ACFSKQ_06240</name>
</gene>
<dbReference type="InterPro" id="IPR043519">
    <property type="entry name" value="NT_sf"/>
</dbReference>
<evidence type="ECO:0000256" key="1">
    <source>
        <dbReference type="ARBA" id="ARBA00022679"/>
    </source>
</evidence>
<feature type="domain" description="PII-uridylyltransferase/Glutamine-synthetase adenylyltransferase" evidence="9">
    <location>
        <begin position="840"/>
        <end position="957"/>
    </location>
</feature>
<dbReference type="NCBIfam" id="NF008292">
    <property type="entry name" value="PRK11072.1"/>
    <property type="match status" value="1"/>
</dbReference>
<comment type="catalytic activity">
    <reaction evidence="7">
        <text>[glutamine synthetase]-O(4)-(5'-adenylyl)-L-tyrosine + phosphate = [glutamine synthetase]-L-tyrosine + ADP</text>
        <dbReference type="Rhea" id="RHEA:43716"/>
        <dbReference type="Rhea" id="RHEA-COMP:10660"/>
        <dbReference type="Rhea" id="RHEA-COMP:10661"/>
        <dbReference type="ChEBI" id="CHEBI:43474"/>
        <dbReference type="ChEBI" id="CHEBI:46858"/>
        <dbReference type="ChEBI" id="CHEBI:83624"/>
        <dbReference type="ChEBI" id="CHEBI:456216"/>
        <dbReference type="EC" id="2.7.7.89"/>
    </reaction>
</comment>
<evidence type="ECO:0000256" key="5">
    <source>
        <dbReference type="ARBA" id="ARBA00022842"/>
    </source>
</evidence>
<dbReference type="RefSeq" id="WP_209736793.1">
    <property type="nucleotide sequence ID" value="NZ_CP072611.1"/>
</dbReference>
<dbReference type="Pfam" id="PF08335">
    <property type="entry name" value="GlnD_UR_UTase"/>
    <property type="match status" value="2"/>
</dbReference>
<dbReference type="HAMAP" id="MF_00802">
    <property type="entry name" value="GlnE"/>
    <property type="match status" value="1"/>
</dbReference>
<comment type="caution">
    <text evidence="10">The sequence shown here is derived from an EMBL/GenBank/DDBJ whole genome shotgun (WGS) entry which is preliminary data.</text>
</comment>
<evidence type="ECO:0000313" key="11">
    <source>
        <dbReference type="Proteomes" id="UP001597371"/>
    </source>
</evidence>
<dbReference type="PANTHER" id="PTHR30621">
    <property type="entry name" value="GLUTAMINE SYNTHETASE ADENYLYLTRANSFERASE"/>
    <property type="match status" value="1"/>
</dbReference>
<dbReference type="InterPro" id="IPR023057">
    <property type="entry name" value="GlnE"/>
</dbReference>
<dbReference type="InterPro" id="IPR013546">
    <property type="entry name" value="PII_UdlTrfase/GS_AdlTrfase"/>
</dbReference>
<evidence type="ECO:0000256" key="6">
    <source>
        <dbReference type="ARBA" id="ARBA00023268"/>
    </source>
</evidence>
<protein>
    <recommendedName>
        <fullName evidence="7">Bifunctional glutamine synthetase adenylyltransferase/adenylyl-removing enzyme</fullName>
    </recommendedName>
    <alternativeName>
        <fullName evidence="7">ATP:glutamine synthetase adenylyltransferase</fullName>
    </alternativeName>
    <alternativeName>
        <fullName evidence="7">ATase</fullName>
    </alternativeName>
    <domain>
        <recommendedName>
            <fullName evidence="7">Glutamine synthetase adenylyl-L-tyrosine phosphorylase</fullName>
            <ecNumber evidence="7">2.7.7.89</ecNumber>
        </recommendedName>
        <alternativeName>
            <fullName evidence="7">Adenylyl removase</fullName>
            <shortName evidence="7">AR</shortName>
            <shortName evidence="7">AT-N</shortName>
        </alternativeName>
    </domain>
    <domain>
        <recommendedName>
            <fullName evidence="7">Glutamine synthetase adenylyl transferase</fullName>
            <ecNumber evidence="7">2.7.7.42</ecNumber>
        </recommendedName>
        <alternativeName>
            <fullName evidence="7">Adenylyl transferase</fullName>
            <shortName evidence="7">AT</shortName>
            <shortName evidence="7">AT-C</shortName>
        </alternativeName>
    </domain>
</protein>
<feature type="domain" description="Glutamate-ammonia ligase adenylyltransferase repeated" evidence="8">
    <location>
        <begin position="54"/>
        <end position="299"/>
    </location>
</feature>
<evidence type="ECO:0000259" key="8">
    <source>
        <dbReference type="Pfam" id="PF03710"/>
    </source>
</evidence>
<dbReference type="Proteomes" id="UP001597371">
    <property type="component" value="Unassembled WGS sequence"/>
</dbReference>
<dbReference type="Gene3D" id="3.30.460.10">
    <property type="entry name" value="Beta Polymerase, domain 2"/>
    <property type="match status" value="2"/>
</dbReference>
<keyword evidence="4 7" id="KW-0067">ATP-binding</keyword>
<accession>A0ABW5CKD2</accession>
<feature type="domain" description="Glutamate-ammonia ligase adenylyltransferase repeated" evidence="8">
    <location>
        <begin position="574"/>
        <end position="815"/>
    </location>
</feature>
<feature type="domain" description="PII-uridylyltransferase/Glutamine-synthetase adenylyltransferase" evidence="9">
    <location>
        <begin position="322"/>
        <end position="461"/>
    </location>
</feature>
<proteinExistence type="inferred from homology"/>
<organism evidence="10 11">
    <name type="scientific">Aureimonas populi</name>
    <dbReference type="NCBI Taxonomy" id="1701758"/>
    <lineage>
        <taxon>Bacteria</taxon>
        <taxon>Pseudomonadati</taxon>
        <taxon>Pseudomonadota</taxon>
        <taxon>Alphaproteobacteria</taxon>
        <taxon>Hyphomicrobiales</taxon>
        <taxon>Aurantimonadaceae</taxon>
        <taxon>Aureimonas</taxon>
    </lineage>
</organism>
<evidence type="ECO:0000256" key="7">
    <source>
        <dbReference type="HAMAP-Rule" id="MF_00802"/>
    </source>
</evidence>